<dbReference type="Proteomes" id="UP000199352">
    <property type="component" value="Unassembled WGS sequence"/>
</dbReference>
<proteinExistence type="predicted"/>
<dbReference type="SUPFAM" id="SSF50129">
    <property type="entry name" value="GroES-like"/>
    <property type="match status" value="1"/>
</dbReference>
<dbReference type="InterPro" id="IPR052733">
    <property type="entry name" value="Chloroplast_QOR"/>
</dbReference>
<dbReference type="PROSITE" id="PS01162">
    <property type="entry name" value="QOR_ZETA_CRYSTAL"/>
    <property type="match status" value="1"/>
</dbReference>
<dbReference type="InterPro" id="IPR002364">
    <property type="entry name" value="Quin_OxRdtase/zeta-crystal_CS"/>
</dbReference>
<dbReference type="Gene3D" id="3.90.180.10">
    <property type="entry name" value="Medium-chain alcohol dehydrogenases, catalytic domain"/>
    <property type="match status" value="1"/>
</dbReference>
<protein>
    <submittedName>
        <fullName evidence="2">NADPH:quinone reductase</fullName>
    </submittedName>
</protein>
<dbReference type="SUPFAM" id="SSF51735">
    <property type="entry name" value="NAD(P)-binding Rossmann-fold domains"/>
    <property type="match status" value="1"/>
</dbReference>
<gene>
    <name evidence="2" type="ORF">SAMN05216188_110208</name>
</gene>
<dbReference type="InterPro" id="IPR020843">
    <property type="entry name" value="ER"/>
</dbReference>
<sequence>MPPVDHDQMAESEMRAALFDRYGPPSVLYEAKVPIPRHTSKEIRVRVHATTVNGGELAARAGGLRLLMGRRFPKAIGMDFVGEVVDVGSSVTDVRNGEFVCGVLPRSTELVGRRGSAAEYVTVEPKRVTRKPRNLTSAETASILGGGTTSITALRDVAHLRPGERLLVRGASGGVGSMAVQIGKAFGAHVTGLAGKANLDFVRDLGADEVFDYRTTQPGQLERFDVVLDTVGSDHAAYRRLLTPTGRMVAIAFDTSHVVRSIGYLLTSTVHGSRRVRFFSGNPQRELFTELVRLAEDGEVRPVVDTVHQLSDIAAAHAALEAGGVRGKHVIEVTPDPR</sequence>
<dbReference type="PANTHER" id="PTHR44013:SF1">
    <property type="entry name" value="ZINC-TYPE ALCOHOL DEHYDROGENASE-LIKE PROTEIN C16A3.02C"/>
    <property type="match status" value="1"/>
</dbReference>
<dbReference type="GO" id="GO:0008270">
    <property type="term" value="F:zinc ion binding"/>
    <property type="evidence" value="ECO:0007669"/>
    <property type="project" value="InterPro"/>
</dbReference>
<dbReference type="Pfam" id="PF08240">
    <property type="entry name" value="ADH_N"/>
    <property type="match status" value="1"/>
</dbReference>
<dbReference type="SMART" id="SM00829">
    <property type="entry name" value="PKS_ER"/>
    <property type="match status" value="1"/>
</dbReference>
<dbReference type="InterPro" id="IPR011032">
    <property type="entry name" value="GroES-like_sf"/>
</dbReference>
<keyword evidence="3" id="KW-1185">Reference proteome</keyword>
<name>A0A1H9NIF9_9PSEU</name>
<evidence type="ECO:0000313" key="2">
    <source>
        <dbReference type="EMBL" id="SER35173.1"/>
    </source>
</evidence>
<dbReference type="InterPro" id="IPR013154">
    <property type="entry name" value="ADH-like_N"/>
</dbReference>
<reference evidence="3" key="1">
    <citation type="submission" date="2016-10" db="EMBL/GenBank/DDBJ databases">
        <authorList>
            <person name="Varghese N."/>
            <person name="Submissions S."/>
        </authorList>
    </citation>
    <scope>NUCLEOTIDE SEQUENCE [LARGE SCALE GENOMIC DNA]</scope>
    <source>
        <strain evidence="3">CGMCC 4.3525</strain>
    </source>
</reference>
<dbReference type="EMBL" id="FOFR01000010">
    <property type="protein sequence ID" value="SER35173.1"/>
    <property type="molecule type" value="Genomic_DNA"/>
</dbReference>
<evidence type="ECO:0000259" key="1">
    <source>
        <dbReference type="SMART" id="SM00829"/>
    </source>
</evidence>
<accession>A0A1H9NIF9</accession>
<feature type="domain" description="Enoyl reductase (ER)" evidence="1">
    <location>
        <begin position="23"/>
        <end position="331"/>
    </location>
</feature>
<dbReference type="STRING" id="402600.SAMN05216188_110208"/>
<dbReference type="CDD" id="cd08267">
    <property type="entry name" value="MDR1"/>
    <property type="match status" value="1"/>
</dbReference>
<dbReference type="GO" id="GO:0016491">
    <property type="term" value="F:oxidoreductase activity"/>
    <property type="evidence" value="ECO:0007669"/>
    <property type="project" value="InterPro"/>
</dbReference>
<organism evidence="2 3">
    <name type="scientific">Lentzea xinjiangensis</name>
    <dbReference type="NCBI Taxonomy" id="402600"/>
    <lineage>
        <taxon>Bacteria</taxon>
        <taxon>Bacillati</taxon>
        <taxon>Actinomycetota</taxon>
        <taxon>Actinomycetes</taxon>
        <taxon>Pseudonocardiales</taxon>
        <taxon>Pseudonocardiaceae</taxon>
        <taxon>Lentzea</taxon>
    </lineage>
</organism>
<dbReference type="Pfam" id="PF13602">
    <property type="entry name" value="ADH_zinc_N_2"/>
    <property type="match status" value="1"/>
</dbReference>
<evidence type="ECO:0000313" key="3">
    <source>
        <dbReference type="Proteomes" id="UP000199352"/>
    </source>
</evidence>
<dbReference type="InterPro" id="IPR036291">
    <property type="entry name" value="NAD(P)-bd_dom_sf"/>
</dbReference>
<dbReference type="AlphaFoldDB" id="A0A1H9NIF9"/>
<dbReference type="PANTHER" id="PTHR44013">
    <property type="entry name" value="ZINC-TYPE ALCOHOL DEHYDROGENASE-LIKE PROTEIN C16A3.02C"/>
    <property type="match status" value="1"/>
</dbReference>
<dbReference type="Gene3D" id="3.40.50.720">
    <property type="entry name" value="NAD(P)-binding Rossmann-like Domain"/>
    <property type="match status" value="1"/>
</dbReference>